<evidence type="ECO:0000313" key="1">
    <source>
        <dbReference type="EMBL" id="ANJ65296.1"/>
    </source>
</evidence>
<reference evidence="1 2" key="1">
    <citation type="submission" date="2017-06" db="EMBL/GenBank/DDBJ databases">
        <authorList>
            <person name="Kim H.J."/>
            <person name="Triplett B.A."/>
        </authorList>
    </citation>
    <scope>NUCLEOTIDE SEQUENCE [LARGE SCALE GENOMIC DNA]</scope>
</reference>
<dbReference type="Proteomes" id="UP000229077">
    <property type="component" value="Segment"/>
</dbReference>
<accession>A0A191ZD28</accession>
<organism evidence="1 2">
    <name type="scientific">Erwinia phage vB_EamP_Rexella</name>
    <dbReference type="NCBI Taxonomy" id="1852642"/>
    <lineage>
        <taxon>Viruses</taxon>
        <taxon>Duplodnaviria</taxon>
        <taxon>Heunggongvirae</taxon>
        <taxon>Uroviricota</taxon>
        <taxon>Caudoviricetes</taxon>
        <taxon>Schitoviridae</taxon>
        <taxon>Erskinevirinae</taxon>
        <taxon>Johnsonvirus</taxon>
        <taxon>Johnsonvirus frozen</taxon>
    </lineage>
</organism>
<sequence length="66" mass="7937">MEHIPKEELIVGKRYKGRCRNATEAVWDGKQFEYTRSKFGHTFQEKIYCPEDDDVYDVFYAQQIID</sequence>
<evidence type="ECO:0000313" key="2">
    <source>
        <dbReference type="Proteomes" id="UP000229077"/>
    </source>
</evidence>
<proteinExistence type="predicted"/>
<protein>
    <submittedName>
        <fullName evidence="1">Uncharacterized protein</fullName>
    </submittedName>
</protein>
<dbReference type="EMBL" id="KX098390">
    <property type="protein sequence ID" value="ANJ65296.1"/>
    <property type="molecule type" value="Genomic_DNA"/>
</dbReference>
<name>A0A191ZD28_9CAUD</name>
<gene>
    <name evidence="1" type="ORF">REXELLA_68</name>
</gene>